<protein>
    <submittedName>
        <fullName evidence="3">Uncharacterized protein</fullName>
    </submittedName>
</protein>
<accession>A0A0K0EYA4</accession>
<organism evidence="2 3">
    <name type="scientific">Strongyloides venezuelensis</name>
    <name type="common">Threadworm</name>
    <dbReference type="NCBI Taxonomy" id="75913"/>
    <lineage>
        <taxon>Eukaryota</taxon>
        <taxon>Metazoa</taxon>
        <taxon>Ecdysozoa</taxon>
        <taxon>Nematoda</taxon>
        <taxon>Chromadorea</taxon>
        <taxon>Rhabditida</taxon>
        <taxon>Tylenchina</taxon>
        <taxon>Panagrolaimomorpha</taxon>
        <taxon>Strongyloidoidea</taxon>
        <taxon>Strongyloididae</taxon>
        <taxon>Strongyloides</taxon>
    </lineage>
</organism>
<evidence type="ECO:0000256" key="1">
    <source>
        <dbReference type="SAM" id="MobiDB-lite"/>
    </source>
</evidence>
<feature type="region of interest" description="Disordered" evidence="1">
    <location>
        <begin position="70"/>
        <end position="102"/>
    </location>
</feature>
<proteinExistence type="predicted"/>
<keyword evidence="2" id="KW-1185">Reference proteome</keyword>
<evidence type="ECO:0000313" key="3">
    <source>
        <dbReference type="WBParaSite" id="SVE_0151200.1"/>
    </source>
</evidence>
<evidence type="ECO:0000313" key="2">
    <source>
        <dbReference type="Proteomes" id="UP000035680"/>
    </source>
</evidence>
<reference evidence="2" key="1">
    <citation type="submission" date="2014-07" db="EMBL/GenBank/DDBJ databases">
        <authorList>
            <person name="Martin A.A"/>
            <person name="De Silva N."/>
        </authorList>
    </citation>
    <scope>NUCLEOTIDE SEQUENCE</scope>
</reference>
<feature type="compositionally biased region" description="Basic and acidic residues" evidence="1">
    <location>
        <begin position="72"/>
        <end position="99"/>
    </location>
</feature>
<dbReference type="Proteomes" id="UP000035680">
    <property type="component" value="Unassembled WGS sequence"/>
</dbReference>
<reference evidence="3" key="2">
    <citation type="submission" date="2015-08" db="UniProtKB">
        <authorList>
            <consortium name="WormBaseParasite"/>
        </authorList>
    </citation>
    <scope>IDENTIFICATION</scope>
</reference>
<dbReference type="AlphaFoldDB" id="A0A0K0EYA4"/>
<dbReference type="WBParaSite" id="SVE_0151200.1">
    <property type="protein sequence ID" value="SVE_0151200.1"/>
    <property type="gene ID" value="SVE_0151200"/>
</dbReference>
<name>A0A0K0EYA4_STRVS</name>
<sequence>MDNNNNNIKPQKRKNTFFVSNESTDEIEEFDELFKLFSRNREMVKGSSKSPENDKKKTIKLPKILSKLQKQSNERIIHEKNNEKSISEDKNDNLKHPMEKNATVSVPKPIRSVCFKLPDEIYEEIIHESCFVSKYQIIPNRRVSMACKPKDF</sequence>